<dbReference type="GO" id="GO:0004633">
    <property type="term" value="F:phosphopantothenoylcysteine decarboxylase activity"/>
    <property type="evidence" value="ECO:0007669"/>
    <property type="project" value="TreeGrafter"/>
</dbReference>
<reference evidence="2 3" key="1">
    <citation type="submission" date="2019-08" db="EMBL/GenBank/DDBJ databases">
        <title>Draft genome for granaticin producer strain Streptomyces parvus C05.</title>
        <authorList>
            <person name="Gonzalez-Pimentel J.L."/>
        </authorList>
    </citation>
    <scope>NUCLEOTIDE SEQUENCE [LARGE SCALE GENOMIC DNA]</scope>
    <source>
        <strain evidence="2 3">C05</strain>
    </source>
</reference>
<proteinExistence type="predicted"/>
<dbReference type="InterPro" id="IPR003382">
    <property type="entry name" value="Flavoprotein"/>
</dbReference>
<gene>
    <name evidence="2" type="ORF">FY004_18360</name>
</gene>
<evidence type="ECO:0000313" key="2">
    <source>
        <dbReference type="EMBL" id="TYR62720.1"/>
    </source>
</evidence>
<dbReference type="EMBL" id="VSZQ01000093">
    <property type="protein sequence ID" value="TYR62720.1"/>
    <property type="molecule type" value="Genomic_DNA"/>
</dbReference>
<dbReference type="Proteomes" id="UP000323242">
    <property type="component" value="Unassembled WGS sequence"/>
</dbReference>
<dbReference type="Gene3D" id="3.40.50.1950">
    <property type="entry name" value="Flavin prenyltransferase-like"/>
    <property type="match status" value="1"/>
</dbReference>
<dbReference type="GO" id="GO:0010181">
    <property type="term" value="F:FMN binding"/>
    <property type="evidence" value="ECO:0007669"/>
    <property type="project" value="TreeGrafter"/>
</dbReference>
<dbReference type="PANTHER" id="PTHR14359:SF6">
    <property type="entry name" value="PHOSPHOPANTOTHENOYLCYSTEINE DECARBOXYLASE"/>
    <property type="match status" value="1"/>
</dbReference>
<dbReference type="RefSeq" id="WP_148903189.1">
    <property type="nucleotide sequence ID" value="NZ_VSZQ01000093.1"/>
</dbReference>
<comment type="caution">
    <text evidence="2">The sequence shown here is derived from an EMBL/GenBank/DDBJ whole genome shotgun (WGS) entry which is preliminary data.</text>
</comment>
<evidence type="ECO:0000259" key="1">
    <source>
        <dbReference type="Pfam" id="PF02441"/>
    </source>
</evidence>
<accession>A0A5D4JEW0</accession>
<name>A0A5D4JEW0_9ACTN</name>
<dbReference type="GO" id="GO:0015937">
    <property type="term" value="P:coenzyme A biosynthetic process"/>
    <property type="evidence" value="ECO:0007669"/>
    <property type="project" value="TreeGrafter"/>
</dbReference>
<sequence>MTAPVLHAVVTGAPPAANVGVLVELAQRAGWQVCVIATPNARRFLNVPALTEETGFPVVSEYRQPGDPVTVPRADALAVAPATGNTLAKWAAGISDTYALGLLVEAVALRAPVVAVPFSNWAHLSHPAIVEAVGRLRSWDVSVLTGDDICPPHPPGPSGPYAATFPWDALWDELRTRVAPTRPGPGVPALEVQNP</sequence>
<dbReference type="AlphaFoldDB" id="A0A5D4JEW0"/>
<evidence type="ECO:0000313" key="3">
    <source>
        <dbReference type="Proteomes" id="UP000323242"/>
    </source>
</evidence>
<organism evidence="2 3">
    <name type="scientific">Streptomyces parvus</name>
    <dbReference type="NCBI Taxonomy" id="66428"/>
    <lineage>
        <taxon>Bacteria</taxon>
        <taxon>Bacillati</taxon>
        <taxon>Actinomycetota</taxon>
        <taxon>Actinomycetes</taxon>
        <taxon>Kitasatosporales</taxon>
        <taxon>Streptomycetaceae</taxon>
        <taxon>Streptomyces</taxon>
    </lineage>
</organism>
<keyword evidence="3" id="KW-1185">Reference proteome</keyword>
<dbReference type="GO" id="GO:0071513">
    <property type="term" value="C:phosphopantothenoylcysteine decarboxylase complex"/>
    <property type="evidence" value="ECO:0007669"/>
    <property type="project" value="TreeGrafter"/>
</dbReference>
<feature type="domain" description="Flavoprotein" evidence="1">
    <location>
        <begin position="9"/>
        <end position="136"/>
    </location>
</feature>
<dbReference type="SUPFAM" id="SSF52507">
    <property type="entry name" value="Homo-oligomeric flavin-containing Cys decarboxylases, HFCD"/>
    <property type="match status" value="1"/>
</dbReference>
<protein>
    <submittedName>
        <fullName evidence="2">Flavoprotein</fullName>
    </submittedName>
</protein>
<dbReference type="PANTHER" id="PTHR14359">
    <property type="entry name" value="HOMO-OLIGOMERIC FLAVIN CONTAINING CYS DECARBOXYLASE FAMILY"/>
    <property type="match status" value="1"/>
</dbReference>
<dbReference type="InterPro" id="IPR036551">
    <property type="entry name" value="Flavin_trans-like"/>
</dbReference>
<dbReference type="Pfam" id="PF02441">
    <property type="entry name" value="Flavoprotein"/>
    <property type="match status" value="1"/>
</dbReference>